<dbReference type="RefSeq" id="XP_047837273.1">
    <property type="nucleotide sequence ID" value="XM_047981315.1"/>
</dbReference>
<feature type="region of interest" description="Disordered" evidence="1">
    <location>
        <begin position="134"/>
        <end position="212"/>
    </location>
</feature>
<dbReference type="Proteomes" id="UP000829364">
    <property type="component" value="Chromosome 1"/>
</dbReference>
<feature type="region of interest" description="Disordered" evidence="1">
    <location>
        <begin position="1"/>
        <end position="45"/>
    </location>
</feature>
<dbReference type="KEGG" id="ptkz:JDV02_000500"/>
<organism evidence="2 3">
    <name type="scientific">Purpureocillium takamizusanense</name>
    <dbReference type="NCBI Taxonomy" id="2060973"/>
    <lineage>
        <taxon>Eukaryota</taxon>
        <taxon>Fungi</taxon>
        <taxon>Dikarya</taxon>
        <taxon>Ascomycota</taxon>
        <taxon>Pezizomycotina</taxon>
        <taxon>Sordariomycetes</taxon>
        <taxon>Hypocreomycetidae</taxon>
        <taxon>Hypocreales</taxon>
        <taxon>Ophiocordycipitaceae</taxon>
        <taxon>Purpureocillium</taxon>
    </lineage>
</organism>
<keyword evidence="3" id="KW-1185">Reference proteome</keyword>
<feature type="compositionally biased region" description="Basic and acidic residues" evidence="1">
    <location>
        <begin position="25"/>
        <end position="40"/>
    </location>
</feature>
<evidence type="ECO:0000256" key="1">
    <source>
        <dbReference type="SAM" id="MobiDB-lite"/>
    </source>
</evidence>
<gene>
    <name evidence="2" type="ORF">JDV02_000500</name>
</gene>
<dbReference type="OrthoDB" id="10630963at2759"/>
<proteinExistence type="predicted"/>
<reference evidence="2" key="1">
    <citation type="submission" date="2021-11" db="EMBL/GenBank/DDBJ databases">
        <title>Purpureocillium_takamizusanense_genome.</title>
        <authorList>
            <person name="Nguyen N.-H."/>
        </authorList>
    </citation>
    <scope>NUCLEOTIDE SEQUENCE</scope>
    <source>
        <strain evidence="2">PT3</strain>
    </source>
</reference>
<evidence type="ECO:0000313" key="2">
    <source>
        <dbReference type="EMBL" id="UNI13792.1"/>
    </source>
</evidence>
<feature type="compositionally biased region" description="Polar residues" evidence="1">
    <location>
        <begin position="1"/>
        <end position="22"/>
    </location>
</feature>
<protein>
    <submittedName>
        <fullName evidence="2">Uncharacterized protein</fullName>
    </submittedName>
</protein>
<sequence>MASCNSAIGHTNKAVQETSQSYRPPVHDPSDIPLDLESHPATEGPSMQQPVSVVILLASSLASLAAATGTSAATNGATNVKYYIRCAKELSRTFSDVCYTPTARCEGGTYVNPLHATTCKDCVCERQLRRPDVGHKYVPSANTGTGSRSGASHANAMTTPAPHQGQKREPHGLANGHKKHREHHHKKTKSVQFEYRRSPQTEESGPVKTPTE</sequence>
<feature type="compositionally biased region" description="Polar residues" evidence="1">
    <location>
        <begin position="140"/>
        <end position="158"/>
    </location>
</feature>
<dbReference type="GeneID" id="72062465"/>
<feature type="compositionally biased region" description="Basic residues" evidence="1">
    <location>
        <begin position="176"/>
        <end position="189"/>
    </location>
</feature>
<accession>A0A9Q8Q7E5</accession>
<evidence type="ECO:0000313" key="3">
    <source>
        <dbReference type="Proteomes" id="UP000829364"/>
    </source>
</evidence>
<name>A0A9Q8Q7E5_9HYPO</name>
<dbReference type="AlphaFoldDB" id="A0A9Q8Q7E5"/>
<dbReference type="EMBL" id="CP086354">
    <property type="protein sequence ID" value="UNI13792.1"/>
    <property type="molecule type" value="Genomic_DNA"/>
</dbReference>